<dbReference type="GO" id="GO:0003684">
    <property type="term" value="F:damaged DNA binding"/>
    <property type="evidence" value="ECO:0007669"/>
    <property type="project" value="InterPro"/>
</dbReference>
<keyword evidence="3" id="KW-0227">DNA damage</keyword>
<dbReference type="AlphaFoldDB" id="A0A9P7YDN6"/>
<evidence type="ECO:0000259" key="11">
    <source>
        <dbReference type="PROSITE" id="PS51068"/>
    </source>
</evidence>
<dbReference type="SMART" id="SM00898">
    <property type="entry name" value="Fapy_DNA_glyco"/>
    <property type="match status" value="1"/>
</dbReference>
<name>A0A9P7YDN6_9HELO</name>
<keyword evidence="8" id="KW-0511">Multifunctional enzyme</keyword>
<feature type="compositionally biased region" description="Acidic residues" evidence="10">
    <location>
        <begin position="381"/>
        <end position="390"/>
    </location>
</feature>
<evidence type="ECO:0000256" key="9">
    <source>
        <dbReference type="ARBA" id="ARBA00023295"/>
    </source>
</evidence>
<feature type="region of interest" description="Disordered" evidence="10">
    <location>
        <begin position="303"/>
        <end position="425"/>
    </location>
</feature>
<dbReference type="CDD" id="cd08972">
    <property type="entry name" value="PF_Nei_N"/>
    <property type="match status" value="1"/>
</dbReference>
<evidence type="ECO:0000256" key="4">
    <source>
        <dbReference type="ARBA" id="ARBA00022801"/>
    </source>
</evidence>
<dbReference type="Gene3D" id="3.20.190.10">
    <property type="entry name" value="MutM-like, N-terminal"/>
    <property type="match status" value="1"/>
</dbReference>
<evidence type="ECO:0000313" key="12">
    <source>
        <dbReference type="EMBL" id="KAG9231759.1"/>
    </source>
</evidence>
<dbReference type="PANTHER" id="PTHR22993:SF9">
    <property type="entry name" value="FORMAMIDOPYRIMIDINE-DNA GLYCOSYLASE"/>
    <property type="match status" value="1"/>
</dbReference>
<feature type="compositionally biased region" description="Basic and acidic residues" evidence="10">
    <location>
        <begin position="336"/>
        <end position="359"/>
    </location>
</feature>
<dbReference type="GO" id="GO:0006284">
    <property type="term" value="P:base-excision repair"/>
    <property type="evidence" value="ECO:0007669"/>
    <property type="project" value="InterPro"/>
</dbReference>
<evidence type="ECO:0000256" key="2">
    <source>
        <dbReference type="ARBA" id="ARBA00009409"/>
    </source>
</evidence>
<dbReference type="InterPro" id="IPR010979">
    <property type="entry name" value="Ribosomal_uS13-like_H2TH"/>
</dbReference>
<keyword evidence="9" id="KW-0326">Glycosidase</keyword>
<dbReference type="InterPro" id="IPR012319">
    <property type="entry name" value="FPG_cat"/>
</dbReference>
<dbReference type="SUPFAM" id="SSF46946">
    <property type="entry name" value="S13-like H2TH domain"/>
    <property type="match status" value="1"/>
</dbReference>
<keyword evidence="13" id="KW-1185">Reference proteome</keyword>
<evidence type="ECO:0000256" key="8">
    <source>
        <dbReference type="ARBA" id="ARBA00023268"/>
    </source>
</evidence>
<evidence type="ECO:0000256" key="10">
    <source>
        <dbReference type="SAM" id="MobiDB-lite"/>
    </source>
</evidence>
<dbReference type="SMART" id="SM01232">
    <property type="entry name" value="H2TH"/>
    <property type="match status" value="1"/>
</dbReference>
<gene>
    <name evidence="12" type="ORF">BJ875DRAFT_105990</name>
</gene>
<keyword evidence="5" id="KW-0238">DNA-binding</keyword>
<dbReference type="Pfam" id="PF06831">
    <property type="entry name" value="H2TH"/>
    <property type="match status" value="1"/>
</dbReference>
<organism evidence="12 13">
    <name type="scientific">Amylocarpus encephaloides</name>
    <dbReference type="NCBI Taxonomy" id="45428"/>
    <lineage>
        <taxon>Eukaryota</taxon>
        <taxon>Fungi</taxon>
        <taxon>Dikarya</taxon>
        <taxon>Ascomycota</taxon>
        <taxon>Pezizomycotina</taxon>
        <taxon>Leotiomycetes</taxon>
        <taxon>Helotiales</taxon>
        <taxon>Helotiales incertae sedis</taxon>
        <taxon>Amylocarpus</taxon>
    </lineage>
</organism>
<dbReference type="GO" id="GO:0008534">
    <property type="term" value="F:oxidized purine nucleobase lesion DNA N-glycosylase activity"/>
    <property type="evidence" value="ECO:0007669"/>
    <property type="project" value="UniProtKB-EC"/>
</dbReference>
<dbReference type="FunFam" id="1.10.8.50:FF:000009">
    <property type="entry name" value="Formamidopyrimidine-DNA glycosylase"/>
    <property type="match status" value="1"/>
</dbReference>
<reference evidence="12" key="1">
    <citation type="journal article" date="2021" name="IMA Fungus">
        <title>Genomic characterization of three marine fungi, including Emericellopsis atlantica sp. nov. with signatures of a generalist lifestyle and marine biomass degradation.</title>
        <authorList>
            <person name="Hagestad O.C."/>
            <person name="Hou L."/>
            <person name="Andersen J.H."/>
            <person name="Hansen E.H."/>
            <person name="Altermark B."/>
            <person name="Li C."/>
            <person name="Kuhnert E."/>
            <person name="Cox R.J."/>
            <person name="Crous P.W."/>
            <person name="Spatafora J.W."/>
            <person name="Lail K."/>
            <person name="Amirebrahimi M."/>
            <person name="Lipzen A."/>
            <person name="Pangilinan J."/>
            <person name="Andreopoulos W."/>
            <person name="Hayes R.D."/>
            <person name="Ng V."/>
            <person name="Grigoriev I.V."/>
            <person name="Jackson S.A."/>
            <person name="Sutton T.D.S."/>
            <person name="Dobson A.D.W."/>
            <person name="Rama T."/>
        </authorList>
    </citation>
    <scope>NUCLEOTIDE SEQUENCE</scope>
    <source>
        <strain evidence="12">TRa018bII</strain>
    </source>
</reference>
<dbReference type="SUPFAM" id="SSF81624">
    <property type="entry name" value="N-terminal domain of MutM-like DNA repair proteins"/>
    <property type="match status" value="1"/>
</dbReference>
<comment type="catalytic activity">
    <reaction evidence="1">
        <text>Hydrolysis of DNA containing ring-opened 7-methylguanine residues, releasing 2,6-diamino-4-hydroxy-5-(N-methyl)formamidopyrimidine.</text>
        <dbReference type="EC" id="3.2.2.23"/>
    </reaction>
</comment>
<accession>A0A9P7YDN6</accession>
<keyword evidence="7 12" id="KW-0456">Lyase</keyword>
<proteinExistence type="inferred from homology"/>
<sequence length="425" mass="46789">MPEIAEIARAVYHLRKHIVGKTLSKVTAVDDGNIFGKVGTSGPEVQKALTGKKVMEAGRQGKYFWLIMSSPPHPVFHFGMTGWFHIRGDKAGHYRRNGSDVEEEAEWPPKYWKLILETAEGSKAEAAYTDSRRFGRIRLVDCAGKDIRNTTPLKENGPDPVLDKDILTAEWLEAKMRKKHVPIKALLLDQANISGIGNWVGDEVLYNAKLHPEQYSDTFSTEQIQQLHKSIYYVCSTAIDALADSSKFPDDWLFQHRWGKGKKDAPTTLPNGVKITHLTVGGRTSAVVPSVQKKTGAVAGDFKKSEKVSDAEGDVEEKPKKKAKTSGAGGRKSTAKKTEDVVGSKQEGDSAEEAKEQLAGKKGVNKGIKVTPKKRKAVVVTDEETGEDNETNPKLKSKSKKVKSEEVDGATTGRRKSGRNQKLET</sequence>
<dbReference type="GO" id="GO:0003906">
    <property type="term" value="F:DNA-(apurinic or apyrimidinic site) endonuclease activity"/>
    <property type="evidence" value="ECO:0007669"/>
    <property type="project" value="InterPro"/>
</dbReference>
<protein>
    <submittedName>
        <fullName evidence="12">DNA glycosylase/AP lyase</fullName>
    </submittedName>
</protein>
<evidence type="ECO:0000256" key="3">
    <source>
        <dbReference type="ARBA" id="ARBA00022763"/>
    </source>
</evidence>
<comment type="similarity">
    <text evidence="2">Belongs to the FPG family.</text>
</comment>
<dbReference type="GO" id="GO:0005634">
    <property type="term" value="C:nucleus"/>
    <property type="evidence" value="ECO:0007669"/>
    <property type="project" value="TreeGrafter"/>
</dbReference>
<dbReference type="OrthoDB" id="444592at2759"/>
<dbReference type="Pfam" id="PF01149">
    <property type="entry name" value="Fapy_DNA_glyco"/>
    <property type="match status" value="1"/>
</dbReference>
<dbReference type="InterPro" id="IPR035937">
    <property type="entry name" value="FPG_N"/>
</dbReference>
<dbReference type="EMBL" id="MU251582">
    <property type="protein sequence ID" value="KAG9231759.1"/>
    <property type="molecule type" value="Genomic_DNA"/>
</dbReference>
<keyword evidence="6" id="KW-0234">DNA repair</keyword>
<dbReference type="PANTHER" id="PTHR22993">
    <property type="entry name" value="FORMAMIDOPYRIMIDINE-DNA GLYCOSYLASE"/>
    <property type="match status" value="1"/>
</dbReference>
<dbReference type="Gene3D" id="1.10.8.50">
    <property type="match status" value="1"/>
</dbReference>
<evidence type="ECO:0000256" key="6">
    <source>
        <dbReference type="ARBA" id="ARBA00023204"/>
    </source>
</evidence>
<keyword evidence="4" id="KW-0378">Hydrolase</keyword>
<dbReference type="GO" id="GO:0008270">
    <property type="term" value="F:zinc ion binding"/>
    <property type="evidence" value="ECO:0007669"/>
    <property type="project" value="InterPro"/>
</dbReference>
<dbReference type="PROSITE" id="PS51068">
    <property type="entry name" value="FPG_CAT"/>
    <property type="match status" value="1"/>
</dbReference>
<evidence type="ECO:0000256" key="5">
    <source>
        <dbReference type="ARBA" id="ARBA00023125"/>
    </source>
</evidence>
<feature type="domain" description="Formamidopyrimidine-DNA glycosylase catalytic" evidence="11">
    <location>
        <begin position="2"/>
        <end position="135"/>
    </location>
</feature>
<evidence type="ECO:0000256" key="1">
    <source>
        <dbReference type="ARBA" id="ARBA00001668"/>
    </source>
</evidence>
<dbReference type="Proteomes" id="UP000824998">
    <property type="component" value="Unassembled WGS sequence"/>
</dbReference>
<dbReference type="InterPro" id="IPR015886">
    <property type="entry name" value="H2TH_FPG"/>
</dbReference>
<evidence type="ECO:0000256" key="7">
    <source>
        <dbReference type="ARBA" id="ARBA00023239"/>
    </source>
</evidence>
<dbReference type="GO" id="GO:0016829">
    <property type="term" value="F:lyase activity"/>
    <property type="evidence" value="ECO:0007669"/>
    <property type="project" value="UniProtKB-KW"/>
</dbReference>
<evidence type="ECO:0000313" key="13">
    <source>
        <dbReference type="Proteomes" id="UP000824998"/>
    </source>
</evidence>
<comment type="caution">
    <text evidence="12">The sequence shown here is derived from an EMBL/GenBank/DDBJ whole genome shotgun (WGS) entry which is preliminary data.</text>
</comment>